<evidence type="ECO:0000313" key="2">
    <source>
        <dbReference type="Proteomes" id="UP000307808"/>
    </source>
</evidence>
<evidence type="ECO:0000313" key="1">
    <source>
        <dbReference type="EMBL" id="TKI62472.1"/>
    </source>
</evidence>
<reference evidence="1 2" key="1">
    <citation type="submission" date="2019-04" db="EMBL/GenBank/DDBJ databases">
        <authorList>
            <person name="Dong K."/>
        </authorList>
    </citation>
    <scope>NUCLEOTIDE SEQUENCE [LARGE SCALE GENOMIC DNA]</scope>
    <source>
        <strain evidence="2">dk3543</strain>
    </source>
</reference>
<dbReference type="AlphaFoldDB" id="A0A4U2YPB0"/>
<name>A0A4U2YPB0_9ACTN</name>
<dbReference type="OrthoDB" id="3535759at2"/>
<organism evidence="1 2">
    <name type="scientific">Nocardioides jishulii</name>
    <dbReference type="NCBI Taxonomy" id="2575440"/>
    <lineage>
        <taxon>Bacteria</taxon>
        <taxon>Bacillati</taxon>
        <taxon>Actinomycetota</taxon>
        <taxon>Actinomycetes</taxon>
        <taxon>Propionibacteriales</taxon>
        <taxon>Nocardioidaceae</taxon>
        <taxon>Nocardioides</taxon>
    </lineage>
</organism>
<comment type="caution">
    <text evidence="1">The sequence shown here is derived from an EMBL/GenBank/DDBJ whole genome shotgun (WGS) entry which is preliminary data.</text>
</comment>
<dbReference type="RefSeq" id="WP_137065741.1">
    <property type="nucleotide sequence ID" value="NZ_CP040748.1"/>
</dbReference>
<sequence length="186" mass="21214">MTSHDPSSTFTSRMGVVDSQDAESVDDGLVRPINWNVLTAAEAENEWLDLNAWVHWLRFAYGLPVAIIPPLWHRHNALVLELSALHRAWLASVDPDGPPGGQLQWHEQFTNSRHRLREWVQLAGTKLDRDRPTRITTWPGDEPQPPAIEAEITDREADFYSFVALDLAARRSVEERVARRRALHST</sequence>
<proteinExistence type="predicted"/>
<dbReference type="EMBL" id="SZPY01000002">
    <property type="protein sequence ID" value="TKI62472.1"/>
    <property type="molecule type" value="Genomic_DNA"/>
</dbReference>
<accession>A0A4U2YPB0</accession>
<dbReference type="Proteomes" id="UP000307808">
    <property type="component" value="Unassembled WGS sequence"/>
</dbReference>
<keyword evidence="2" id="KW-1185">Reference proteome</keyword>
<gene>
    <name evidence="1" type="ORF">FC770_08785</name>
</gene>
<protein>
    <submittedName>
        <fullName evidence="1">Uncharacterized protein</fullName>
    </submittedName>
</protein>